<sequence length="273" mass="29571">MASAHEPTFKDLEQQGWIAKASGYAAWLGEITRGAADPLLDATRVTRGTRLLDVASGPGYGAARATARGAKAIGVDFAPAMVEHARRQFPDTEYREGDAENLNFGDSRFDAVTCAFGLLHMADPDRAIAEAARVLAVGGHYAFTVWATPDRHQFFELVLGAIKAHGTLDVPLPPAPSLFRFSDAEECRRALTQAGFESITVTEIPLVWRCASPQDAVDVIYTSTVRTAMLLERQTPEARESIHRAIIEGTVKFEQDGGYAMDFPAVLVAAHKA</sequence>
<protein>
    <recommendedName>
        <fullName evidence="1">Methyltransferase type 11 domain-containing protein</fullName>
    </recommendedName>
</protein>
<dbReference type="GO" id="GO:0008757">
    <property type="term" value="F:S-adenosylmethionine-dependent methyltransferase activity"/>
    <property type="evidence" value="ECO:0007669"/>
    <property type="project" value="InterPro"/>
</dbReference>
<dbReference type="OrthoDB" id="9787738at2"/>
<comment type="caution">
    <text evidence="2">The sequence shown here is derived from an EMBL/GenBank/DDBJ whole genome shotgun (WGS) entry which is preliminary data.</text>
</comment>
<evidence type="ECO:0000313" key="3">
    <source>
        <dbReference type="Proteomes" id="UP000241444"/>
    </source>
</evidence>
<dbReference type="InterPro" id="IPR013216">
    <property type="entry name" value="Methyltransf_11"/>
</dbReference>
<dbReference type="RefSeq" id="WP_106711650.1">
    <property type="nucleotide sequence ID" value="NZ_PGGO01000009.1"/>
</dbReference>
<gene>
    <name evidence="2" type="ORF">CU102_13600</name>
</gene>
<accession>A0A2P7BPD6</accession>
<dbReference type="InterPro" id="IPR029063">
    <property type="entry name" value="SAM-dependent_MTases_sf"/>
</dbReference>
<proteinExistence type="predicted"/>
<dbReference type="Proteomes" id="UP000241444">
    <property type="component" value="Unassembled WGS sequence"/>
</dbReference>
<feature type="domain" description="Methyltransferase type 11" evidence="1">
    <location>
        <begin position="52"/>
        <end position="143"/>
    </location>
</feature>
<dbReference type="CDD" id="cd02440">
    <property type="entry name" value="AdoMet_MTases"/>
    <property type="match status" value="1"/>
</dbReference>
<organism evidence="2 3">
    <name type="scientific">Phyllobacterium brassicacearum</name>
    <dbReference type="NCBI Taxonomy" id="314235"/>
    <lineage>
        <taxon>Bacteria</taxon>
        <taxon>Pseudomonadati</taxon>
        <taxon>Pseudomonadota</taxon>
        <taxon>Alphaproteobacteria</taxon>
        <taxon>Hyphomicrobiales</taxon>
        <taxon>Phyllobacteriaceae</taxon>
        <taxon>Phyllobacterium</taxon>
    </lineage>
</organism>
<dbReference type="AlphaFoldDB" id="A0A2P7BPD6"/>
<name>A0A2P7BPD6_9HYPH</name>
<dbReference type="Pfam" id="PF08241">
    <property type="entry name" value="Methyltransf_11"/>
    <property type="match status" value="1"/>
</dbReference>
<dbReference type="Gene3D" id="3.40.50.150">
    <property type="entry name" value="Vaccinia Virus protein VP39"/>
    <property type="match status" value="1"/>
</dbReference>
<reference evidence="3" key="1">
    <citation type="submission" date="2017-11" db="EMBL/GenBank/DDBJ databases">
        <authorList>
            <person name="Kuznetsova I."/>
            <person name="Sazanova A."/>
            <person name="Chirak E."/>
            <person name="Safronova V."/>
            <person name="Willems A."/>
        </authorList>
    </citation>
    <scope>NUCLEOTIDE SEQUENCE [LARGE SCALE GENOMIC DNA]</scope>
    <source>
        <strain evidence="3">STM 196</strain>
    </source>
</reference>
<evidence type="ECO:0000313" key="2">
    <source>
        <dbReference type="EMBL" id="PSH68331.1"/>
    </source>
</evidence>
<dbReference type="SUPFAM" id="SSF53335">
    <property type="entry name" value="S-adenosyl-L-methionine-dependent methyltransferases"/>
    <property type="match status" value="1"/>
</dbReference>
<dbReference type="EMBL" id="PGGO01000009">
    <property type="protein sequence ID" value="PSH68331.1"/>
    <property type="molecule type" value="Genomic_DNA"/>
</dbReference>
<keyword evidence="3" id="KW-1185">Reference proteome</keyword>
<evidence type="ECO:0000259" key="1">
    <source>
        <dbReference type="Pfam" id="PF08241"/>
    </source>
</evidence>
<dbReference type="PANTHER" id="PTHR43591">
    <property type="entry name" value="METHYLTRANSFERASE"/>
    <property type="match status" value="1"/>
</dbReference>
<dbReference type="PANTHER" id="PTHR43591:SF24">
    <property type="entry name" value="2-METHOXY-6-POLYPRENYL-1,4-BENZOQUINOL METHYLASE, MITOCHONDRIAL"/>
    <property type="match status" value="1"/>
</dbReference>